<dbReference type="InterPro" id="IPR033468">
    <property type="entry name" value="Metaxin_GST"/>
</dbReference>
<accession>A0A915D2A3</accession>
<dbReference type="InterPro" id="IPR036282">
    <property type="entry name" value="Glutathione-S-Trfase_C_sf"/>
</dbReference>
<evidence type="ECO:0000259" key="8">
    <source>
        <dbReference type="Pfam" id="PF10568"/>
    </source>
</evidence>
<dbReference type="InterPro" id="IPR019564">
    <property type="entry name" value="Sam37/metaxin_N"/>
</dbReference>
<evidence type="ECO:0000313" key="11">
    <source>
        <dbReference type="WBParaSite" id="jg15161"/>
    </source>
</evidence>
<keyword evidence="5" id="KW-0653">Protein transport</keyword>
<keyword evidence="4" id="KW-1000">Mitochondrion outer membrane</keyword>
<evidence type="ECO:0000259" key="9">
    <source>
        <dbReference type="Pfam" id="PF17171"/>
    </source>
</evidence>
<dbReference type="InterPro" id="IPR050931">
    <property type="entry name" value="Mito_Protein_Transport_Metaxin"/>
</dbReference>
<comment type="similarity">
    <text evidence="2">Belongs to the metaxin family.</text>
</comment>
<keyword evidence="6" id="KW-0496">Mitochondrion</keyword>
<dbReference type="PANTHER" id="PTHR12289:SF38">
    <property type="entry name" value="METAXIN-2"/>
    <property type="match status" value="1"/>
</dbReference>
<keyword evidence="3" id="KW-0813">Transport</keyword>
<evidence type="ECO:0000256" key="3">
    <source>
        <dbReference type="ARBA" id="ARBA00022448"/>
    </source>
</evidence>
<dbReference type="Pfam" id="PF10568">
    <property type="entry name" value="Tom37"/>
    <property type="match status" value="1"/>
</dbReference>
<dbReference type="CDD" id="cd03211">
    <property type="entry name" value="GST_C_Metaxin2"/>
    <property type="match status" value="1"/>
</dbReference>
<proteinExistence type="inferred from homology"/>
<evidence type="ECO:0000256" key="4">
    <source>
        <dbReference type="ARBA" id="ARBA00022787"/>
    </source>
</evidence>
<feature type="domain" description="Metaxin glutathione S-transferase" evidence="9">
    <location>
        <begin position="196"/>
        <end position="258"/>
    </location>
</feature>
<evidence type="ECO:0000256" key="5">
    <source>
        <dbReference type="ARBA" id="ARBA00022927"/>
    </source>
</evidence>
<keyword evidence="7" id="KW-0472">Membrane</keyword>
<dbReference type="GO" id="GO:0015031">
    <property type="term" value="P:protein transport"/>
    <property type="evidence" value="ECO:0007669"/>
    <property type="project" value="UniProtKB-KW"/>
</dbReference>
<evidence type="ECO:0000256" key="7">
    <source>
        <dbReference type="ARBA" id="ARBA00023136"/>
    </source>
</evidence>
<dbReference type="PANTHER" id="PTHR12289">
    <property type="entry name" value="METAXIN RELATED"/>
    <property type="match status" value="1"/>
</dbReference>
<evidence type="ECO:0000256" key="6">
    <source>
        <dbReference type="ARBA" id="ARBA00023128"/>
    </source>
</evidence>
<dbReference type="WBParaSite" id="jg15161">
    <property type="protein sequence ID" value="jg15161"/>
    <property type="gene ID" value="jg15161"/>
</dbReference>
<feature type="domain" description="Mitochondrial outer membrane transport complex Sam37/metaxin N-terminal" evidence="8">
    <location>
        <begin position="49"/>
        <end position="170"/>
    </location>
</feature>
<protein>
    <submittedName>
        <fullName evidence="11">Metaxin</fullName>
    </submittedName>
</protein>
<organism evidence="10 11">
    <name type="scientific">Ditylenchus dipsaci</name>
    <dbReference type="NCBI Taxonomy" id="166011"/>
    <lineage>
        <taxon>Eukaryota</taxon>
        <taxon>Metazoa</taxon>
        <taxon>Ecdysozoa</taxon>
        <taxon>Nematoda</taxon>
        <taxon>Chromadorea</taxon>
        <taxon>Rhabditida</taxon>
        <taxon>Tylenchina</taxon>
        <taxon>Tylenchomorpha</taxon>
        <taxon>Sphaerularioidea</taxon>
        <taxon>Anguinidae</taxon>
        <taxon>Anguininae</taxon>
        <taxon>Ditylenchus</taxon>
    </lineage>
</organism>
<name>A0A915D2A3_9BILA</name>
<evidence type="ECO:0000256" key="1">
    <source>
        <dbReference type="ARBA" id="ARBA00004294"/>
    </source>
</evidence>
<dbReference type="AlphaFoldDB" id="A0A915D2A3"/>
<dbReference type="SUPFAM" id="SSF47616">
    <property type="entry name" value="GST C-terminal domain-like"/>
    <property type="match status" value="1"/>
</dbReference>
<dbReference type="GO" id="GO:0001401">
    <property type="term" value="C:SAM complex"/>
    <property type="evidence" value="ECO:0007669"/>
    <property type="project" value="InterPro"/>
</dbReference>
<dbReference type="Gene3D" id="1.20.1050.10">
    <property type="match status" value="1"/>
</dbReference>
<evidence type="ECO:0000256" key="2">
    <source>
        <dbReference type="ARBA" id="ARBA00009170"/>
    </source>
</evidence>
<keyword evidence="10" id="KW-1185">Reference proteome</keyword>
<dbReference type="Pfam" id="PF17171">
    <property type="entry name" value="GST_C_6"/>
    <property type="match status" value="1"/>
</dbReference>
<dbReference type="Proteomes" id="UP000887574">
    <property type="component" value="Unplaced"/>
</dbReference>
<comment type="subcellular location">
    <subcellularLocation>
        <location evidence="1">Mitochondrion outer membrane</location>
    </subcellularLocation>
</comment>
<sequence>MGSSAESGSFLTNIVQNQLSMNLDSEWLDAVLYVPYQNEQALLYEYADCIAVRAFFKMAGLAFKLEQRPNAEFMSPTKRVPFLRLQNVLVAEFGSIIEFVGKKGLKLNSTLTDVEKADLQAHLSLIEEVLRNAEEYICWIDHNTYNEVTRTRYGSVYLWPLYLILPYLKRRESVTRLENLGWGAFKSMDEVVAQCEKCFKALSVKLGNNRYFIGDQPTELDALAFGHLYTILTTELPNMRVANTLKRYQNLIDFCKRIDEEFFAK</sequence>
<dbReference type="GO" id="GO:0007005">
    <property type="term" value="P:mitochondrion organization"/>
    <property type="evidence" value="ECO:0007669"/>
    <property type="project" value="TreeGrafter"/>
</dbReference>
<evidence type="ECO:0000313" key="10">
    <source>
        <dbReference type="Proteomes" id="UP000887574"/>
    </source>
</evidence>
<reference evidence="11" key="1">
    <citation type="submission" date="2022-11" db="UniProtKB">
        <authorList>
            <consortium name="WormBaseParasite"/>
        </authorList>
    </citation>
    <scope>IDENTIFICATION</scope>
</reference>